<evidence type="ECO:0000256" key="18">
    <source>
        <dbReference type="PROSITE-ProRule" id="PRU01074"/>
    </source>
</evidence>
<feature type="region of interest" description="Disordered" evidence="19">
    <location>
        <begin position="591"/>
        <end position="726"/>
    </location>
</feature>
<dbReference type="GO" id="GO:0039694">
    <property type="term" value="P:viral RNA genome replication"/>
    <property type="evidence" value="ECO:0007669"/>
    <property type="project" value="InterPro"/>
</dbReference>
<dbReference type="GeneID" id="912118"/>
<evidence type="ECO:0000256" key="13">
    <source>
        <dbReference type="ARBA" id="ARBA00022953"/>
    </source>
</evidence>
<evidence type="ECO:0000256" key="12">
    <source>
        <dbReference type="ARBA" id="ARBA00022876"/>
    </source>
</evidence>
<dbReference type="Pfam" id="PF05381">
    <property type="entry name" value="Peptidase_C21"/>
    <property type="match status" value="1"/>
</dbReference>
<evidence type="ECO:0000256" key="15">
    <source>
        <dbReference type="ARBA" id="ARBA00045135"/>
    </source>
</evidence>
<dbReference type="InterPro" id="IPR001788">
    <property type="entry name" value="RNA-dep_RNA_pol_alsuvir"/>
</dbReference>
<feature type="active site" description="For protease activity" evidence="18">
    <location>
        <position position="854"/>
    </location>
</feature>
<evidence type="ECO:0000259" key="21">
    <source>
        <dbReference type="PROSITE" id="PS51657"/>
    </source>
</evidence>
<keyword evidence="11" id="KW-0067">ATP-binding</keyword>
<evidence type="ECO:0000259" key="20">
    <source>
        <dbReference type="PROSITE" id="PS50507"/>
    </source>
</evidence>
<dbReference type="InterPro" id="IPR008043">
    <property type="entry name" value="Peptidase_C21"/>
</dbReference>
<evidence type="ECO:0000259" key="22">
    <source>
        <dbReference type="PROSITE" id="PS51743"/>
    </source>
</evidence>
<evidence type="ECO:0000256" key="19">
    <source>
        <dbReference type="SAM" id="MobiDB-lite"/>
    </source>
</evidence>
<dbReference type="SUPFAM" id="SSF52540">
    <property type="entry name" value="P-loop containing nucleoside triphosphate hydrolases"/>
    <property type="match status" value="1"/>
</dbReference>
<dbReference type="GO" id="GO:0008174">
    <property type="term" value="F:mRNA methyltransferase activity"/>
    <property type="evidence" value="ECO:0007669"/>
    <property type="project" value="UniProtKB-UniRule"/>
</dbReference>
<dbReference type="PROSITE" id="PS50507">
    <property type="entry name" value="RDRP_SSRNA_POS"/>
    <property type="match status" value="1"/>
</dbReference>
<dbReference type="GO" id="GO:0016556">
    <property type="term" value="P:mRNA modification"/>
    <property type="evidence" value="ECO:0007669"/>
    <property type="project" value="InterPro"/>
</dbReference>
<dbReference type="InterPro" id="IPR043181">
    <property type="entry name" value="TYMV_endopept_dom"/>
</dbReference>
<dbReference type="Pfam" id="PF00978">
    <property type="entry name" value="RdRP_2"/>
    <property type="match status" value="1"/>
</dbReference>
<dbReference type="GO" id="GO:0032259">
    <property type="term" value="P:methylation"/>
    <property type="evidence" value="ECO:0007669"/>
    <property type="project" value="UniProtKB-KW"/>
</dbReference>
<dbReference type="PROSITE" id="PS51657">
    <property type="entry name" value="PSRV_HELICASE"/>
    <property type="match status" value="1"/>
</dbReference>
<evidence type="ECO:0000256" key="11">
    <source>
        <dbReference type="ARBA" id="ARBA00022840"/>
    </source>
</evidence>
<evidence type="ECO:0000256" key="5">
    <source>
        <dbReference type="ARBA" id="ARBA00022670"/>
    </source>
</evidence>
<dbReference type="Pfam" id="PF01443">
    <property type="entry name" value="Viral_helicase1"/>
    <property type="match status" value="1"/>
</dbReference>
<feature type="domain" description="RdRp catalytic" evidence="20">
    <location>
        <begin position="1563"/>
        <end position="1669"/>
    </location>
</feature>
<dbReference type="CDD" id="cd23247">
    <property type="entry name" value="Tymoviridae_RdRp"/>
    <property type="match status" value="1"/>
</dbReference>
<dbReference type="Gene3D" id="3.40.50.300">
    <property type="entry name" value="P-loop containing nucleotide triphosphate hydrolases"/>
    <property type="match status" value="2"/>
</dbReference>
<dbReference type="PANTHER" id="PTHR24216">
    <property type="entry name" value="PAXILLIN-RELATED"/>
    <property type="match status" value="1"/>
</dbReference>
<name>Q9QCX3_9VIRU</name>
<keyword evidence="1" id="KW-0696">RNA-directed RNA polymerase</keyword>
<evidence type="ECO:0000256" key="10">
    <source>
        <dbReference type="ARBA" id="ARBA00022807"/>
    </source>
</evidence>
<feature type="compositionally biased region" description="Polar residues" evidence="19">
    <location>
        <begin position="685"/>
        <end position="714"/>
    </location>
</feature>
<evidence type="ECO:0000256" key="6">
    <source>
        <dbReference type="ARBA" id="ARBA00022679"/>
    </source>
</evidence>
<dbReference type="SUPFAM" id="SSF56672">
    <property type="entry name" value="DNA/RNA polymerases"/>
    <property type="match status" value="1"/>
</dbReference>
<dbReference type="MEROPS" id="C21.001"/>
<evidence type="ECO:0000256" key="2">
    <source>
        <dbReference type="ARBA" id="ARBA00022581"/>
    </source>
</evidence>
<comment type="function">
    <text evidence="15">RNA-directed RNA polymerase is responsible for the replication and transcription of the genome.</text>
</comment>
<dbReference type="InterPro" id="IPR027417">
    <property type="entry name" value="P-loop_NTPase"/>
</dbReference>
<evidence type="ECO:0000313" key="24">
    <source>
        <dbReference type="Proteomes" id="UP000203566"/>
    </source>
</evidence>
<reference evidence="23 24" key="1">
    <citation type="submission" date="2000-05" db="EMBL/GenBank/DDBJ databases">
        <title>Serological and molecular characterization of chayote mosaic virus, a new tymovirus infecting Cucurbitaceae.</title>
        <authorList>
            <person name="Bernal J.J."/>
            <person name="Jimenez I."/>
            <person name="Moreno M."/>
            <person name="Moreira L."/>
            <person name="Rivera C."/>
            <person name="Rodriguez-Cerezo E."/>
        </authorList>
    </citation>
    <scope>NUCLEOTIDE SEQUENCE [LARGE SCALE GENOMIC DNA]</scope>
    <source>
        <strain evidence="24">Chayote (Sechium edule)</strain>
    </source>
</reference>
<dbReference type="EMBL" id="AF195000">
    <property type="protein sequence ID" value="AAF09240.1"/>
    <property type="molecule type" value="Genomic_RNA"/>
</dbReference>
<keyword evidence="13" id="KW-0693">Viral RNA replication</keyword>
<evidence type="ECO:0000256" key="8">
    <source>
        <dbReference type="ARBA" id="ARBA00022741"/>
    </source>
</evidence>
<dbReference type="PROSITE" id="PS51743">
    <property type="entry name" value="ALPHAVIRUS_MT"/>
    <property type="match status" value="1"/>
</dbReference>
<dbReference type="GO" id="GO:0003968">
    <property type="term" value="F:RNA-directed RNA polymerase activity"/>
    <property type="evidence" value="ECO:0007669"/>
    <property type="project" value="UniProtKB-KW"/>
</dbReference>
<dbReference type="GO" id="GO:0006508">
    <property type="term" value="P:proteolysis"/>
    <property type="evidence" value="ECO:0007669"/>
    <property type="project" value="UniProtKB-KW"/>
</dbReference>
<evidence type="ECO:0000256" key="17">
    <source>
        <dbReference type="ARBA" id="ARBA00047193"/>
    </source>
</evidence>
<keyword evidence="4" id="KW-1130">Modulation of host ubiquitin pathway by virus</keyword>
<keyword evidence="6" id="KW-0808">Transferase</keyword>
<evidence type="ECO:0000256" key="4">
    <source>
        <dbReference type="ARBA" id="ARBA00022662"/>
    </source>
</evidence>
<feature type="compositionally biased region" description="Low complexity" evidence="19">
    <location>
        <begin position="594"/>
        <end position="646"/>
    </location>
</feature>
<dbReference type="InterPro" id="IPR043502">
    <property type="entry name" value="DNA/RNA_pol_sf"/>
</dbReference>
<evidence type="ECO:0000256" key="14">
    <source>
        <dbReference type="ARBA" id="ARBA00023268"/>
    </source>
</evidence>
<dbReference type="GO" id="GO:0006351">
    <property type="term" value="P:DNA-templated transcription"/>
    <property type="evidence" value="ECO:0007669"/>
    <property type="project" value="InterPro"/>
</dbReference>
<accession>Q9QCX3</accession>
<keyword evidence="12" id="KW-1127">Modulation of host ubiquitin pathway by viral deubiquitinase</keyword>
<evidence type="ECO:0000313" key="23">
    <source>
        <dbReference type="EMBL" id="AAF09240.1"/>
    </source>
</evidence>
<feature type="compositionally biased region" description="Polar residues" evidence="19">
    <location>
        <begin position="654"/>
        <end position="675"/>
    </location>
</feature>
<protein>
    <recommendedName>
        <fullName evidence="17">Non-structural replication polyprotein</fullName>
    </recommendedName>
</protein>
<feature type="domain" description="Alphavirus-like MT" evidence="22">
    <location>
        <begin position="58"/>
        <end position="219"/>
    </location>
</feature>
<dbReference type="Pfam" id="PF01660">
    <property type="entry name" value="Vmethyltransf"/>
    <property type="match status" value="1"/>
</dbReference>
<evidence type="ECO:0000256" key="7">
    <source>
        <dbReference type="ARBA" id="ARBA00022695"/>
    </source>
</evidence>
<keyword evidence="2" id="KW-0945">Host-virus interaction</keyword>
<dbReference type="Gene3D" id="3.90.70.100">
    <property type="match status" value="1"/>
</dbReference>
<dbReference type="RefSeq" id="NP_067737.1">
    <property type="nucleotide sequence ID" value="NC_002588.1"/>
</dbReference>
<dbReference type="PANTHER" id="PTHR24216:SF65">
    <property type="entry name" value="PAXILLIN-LIKE PROTEIN 1"/>
    <property type="match status" value="1"/>
</dbReference>
<keyword evidence="9 18" id="KW-0378">Hydrolase</keyword>
<proteinExistence type="inferred from homology"/>
<dbReference type="GO" id="GO:0004197">
    <property type="term" value="F:cysteine-type endopeptidase activity"/>
    <property type="evidence" value="ECO:0007669"/>
    <property type="project" value="UniProtKB-UniRule"/>
</dbReference>
<keyword evidence="7" id="KW-0548">Nucleotidyltransferase</keyword>
<keyword evidence="3" id="KW-0489">Methyltransferase</keyword>
<dbReference type="GO" id="GO:0003723">
    <property type="term" value="F:RNA binding"/>
    <property type="evidence" value="ECO:0007669"/>
    <property type="project" value="InterPro"/>
</dbReference>
<dbReference type="InterPro" id="IPR007094">
    <property type="entry name" value="RNA-dir_pol_PSvirus"/>
</dbReference>
<dbReference type="InterPro" id="IPR027351">
    <property type="entry name" value="(+)RNA_virus_helicase_core_dom"/>
</dbReference>
<dbReference type="KEGG" id="vg:912118"/>
<organism evidence="23 24">
    <name type="scientific">Chayote mosaic virus</name>
    <dbReference type="NCBI Taxonomy" id="71030"/>
    <lineage>
        <taxon>Viruses</taxon>
        <taxon>Riboviria</taxon>
        <taxon>Orthornavirae</taxon>
        <taxon>Kitrinoviricota</taxon>
        <taxon>Alsuviricetes</taxon>
        <taxon>Tymovirales</taxon>
        <taxon>Tymoviridae</taxon>
        <taxon>Tymovirus</taxon>
        <taxon>Tymovirus chayotis</taxon>
    </lineage>
</organism>
<keyword evidence="14" id="KW-0511">Multifunctional enzyme</keyword>
<evidence type="ECO:0000256" key="16">
    <source>
        <dbReference type="ARBA" id="ARBA00046330"/>
    </source>
</evidence>
<dbReference type="InterPro" id="IPR002588">
    <property type="entry name" value="Alphavirus-like_MT_dom"/>
</dbReference>
<feature type="active site" description="For protease activity" evidence="18">
    <location>
        <position position="768"/>
    </location>
</feature>
<evidence type="ECO:0000256" key="3">
    <source>
        <dbReference type="ARBA" id="ARBA00022603"/>
    </source>
</evidence>
<dbReference type="Proteomes" id="UP000203566">
    <property type="component" value="Segment"/>
</dbReference>
<dbReference type="GO" id="GO:0039648">
    <property type="term" value="P:symbiont-mediated perturbation of host ubiquitin-like protein modification"/>
    <property type="evidence" value="ECO:0007669"/>
    <property type="project" value="UniProtKB-KW"/>
</dbReference>
<keyword evidence="24" id="KW-1185">Reference proteome</keyword>
<keyword evidence="8" id="KW-0547">Nucleotide-binding</keyword>
<sequence length="1835" mass="203484">MSFQLALDALSHTTHRDSSVFPVLDSVSQPLRSSIQDYPWIVPKEHLPFLIQSGIQISGFGSTPHPHPVHKVLETNLLFNHWNHLCRVPSTVLFMKPSKFRRLQEANPHFSQLLNYRLSSADTARYPTTSSILPTLTNAFMHDALMYFHPSQILDLFLQCPQLETLYCSLVIPPESDFTDFSLYPHLYQFQVTGSSLHYTPESHHAGSYNQPSLALSWLKVHSITSPHLTLSITKLESWGPLHSILVQRGLPLQHPLSIHAPPPSPPQTLSLSTPSFSDFASTDSLQSFQTPDCLELPQATFLHQPLRHRLVPTKVYEALFTYTRAVRTLRVSDPAGFVRMHSNKPEHSWVTSQAWDNLQTFALLNAPIRPPAMYSFFLNPVRKLLLVARQHWQSILLKVSPALSASVLFLLSQSHLITLPLPSVNIRGLLPTFSRSPAYPPNPLLDQSPSEEAFSRHLHLLLSSLPQSLPQMAKDFFLSLSPVDPASPPRPPALTIRTVKAIPIFQTSLPVRFLLSLTPQFLLCLNRLLSPLPLQALHDTYHSVLHPPQFRLQWKLRSFHVSKAHPFLPLSLTPPPLLSSSSTAPDVPPLFPPIHIIPEPESASPPSEAALSLPADLPQPNLTAPSLTPTPAPTSEASSQATSATPLPPAVTSIDSPSLTQASIPPQSAQTGCPSPSEILFPESSGSPTVLPTGALTFSNSPSSPQTSLQSKKSPPPTPLESDPSCTGPVVPFSEAFPAYYYSDTASFHTRVRCLPPSQIAVPALCCLLEAFSSETKLPVDDLWLTLRSHLPDSLLSNSEISTYGLSTDLLTALCFFYHLRCSLHTNSGVLLFGIQNSEQHICITHTSGPPAHYSPGARLNGSAPRSNPLNSPLVRAALRFKYQNHFLPFERAHAFTTSLPHAKNLISNMKNGFDGILSSLDSPSSSGPSPREKLFAIDALIDSTQARTVPIIHIAGFAGCGKTHPIQQLLRTPLFRDFRVSCPTTDLRSEWKDDMKPSPPNVWRFSTWESSLLKTSSVLVIDEVYKLPSGYLDLSILSDPAIQLVILLGDPLQGEYHSTSLSSSNSRLESEITRLSPFIDCYCWWSYRIPQSVAEVLDVTSFNPTRGFIRASLTHPQNSKNLVNSIATANALQHMGHHAMTISSSQGVTFSEANTILLDRNTNQLSPNTCLVGLTRSRTGVIFVGNLHLASNSFGTCYIFSRALSGQPIDYASLFPRVFPTLRRIFSPITSRKTRLLGGFSLVSHDTNLPLFARLLAFRSLSLPPHIPVSHSSDVLITSAQVFSTLEESRLSTLHLPPTRLPLHYDLPPAAPSPPPAPAVDFSGLTPISHAFAGEFFDSLAAFFLPPHDPQTREHPDPSIQSNQFPWVDLPFELSCQPSSLIAAKHSPSSDPLLLSASLSKRLRFRPSENPYSITPMDQLLGEHLFASLQRAYKRPVEQILPFHPELFAECICANEYAQLSSKTQATIVANHTRSDPDWRFTAVKIFAKSQHKVNDGSIFGSWKACQTLALMHDYVILVLGPVKKYQRLFDDRDRPPNLYIHRGQTPLDLSHFCSSHSLPSKFVANDYTSFDQSQRGEAVVLELLKMQRLSIPSHLQALHLFLKTNVRTQFGPLTCMRLTGEPGTYDDNTDYNLATIFSQYAITDQPVFVSGDDSVIASEPPQSPSWRDVLPMLNLRFKTEHTRYPLFCGYYLTPQGAIRNPLALFAKLMICVDDGSVKDKILSYISEFSVGHSAGDTILHHLPSHLLPYHSACFDFFCRFATPSQKLTLSLDPIPESIWMSLIHKIRWASRSLFSQLPQKARDYLISRSHLSSSSLLHSDSQPESELLPFLN</sequence>
<comment type="similarity">
    <text evidence="16">Belongs to the Tymoviridae non-structural replication polyprotein family.</text>
</comment>
<dbReference type="GO" id="GO:0006396">
    <property type="term" value="P:RNA processing"/>
    <property type="evidence" value="ECO:0007669"/>
    <property type="project" value="InterPro"/>
</dbReference>
<dbReference type="PROSITE" id="PS51738">
    <property type="entry name" value="PEPTIDASE_C21"/>
    <property type="match status" value="1"/>
</dbReference>
<keyword evidence="5 18" id="KW-0645">Protease</keyword>
<feature type="domain" description="(+)RNA virus helicase C-terminal" evidence="21">
    <location>
        <begin position="928"/>
        <end position="1218"/>
    </location>
</feature>
<evidence type="ECO:0000256" key="9">
    <source>
        <dbReference type="ARBA" id="ARBA00022801"/>
    </source>
</evidence>
<keyword evidence="10 18" id="KW-0788">Thiol protease</keyword>
<dbReference type="GO" id="GO:0005524">
    <property type="term" value="F:ATP binding"/>
    <property type="evidence" value="ECO:0007669"/>
    <property type="project" value="UniProtKB-KW"/>
</dbReference>
<evidence type="ECO:0000256" key="1">
    <source>
        <dbReference type="ARBA" id="ARBA00022484"/>
    </source>
</evidence>